<keyword evidence="4" id="KW-0472">Membrane</keyword>
<dbReference type="GO" id="GO:0005819">
    <property type="term" value="C:spindle"/>
    <property type="evidence" value="ECO:0007669"/>
    <property type="project" value="UniProtKB-SubCell"/>
</dbReference>
<dbReference type="PANTHER" id="PTHR14695">
    <property type="entry name" value="SHC SH2-DOMAIN BINDING PROTEIN 1-RELATED"/>
    <property type="match status" value="1"/>
</dbReference>
<gene>
    <name evidence="6" type="ORF">TPSB3V08_LOCUS9182</name>
</gene>
<evidence type="ECO:0000256" key="4">
    <source>
        <dbReference type="SAM" id="Phobius"/>
    </source>
</evidence>
<dbReference type="Gene3D" id="2.160.20.10">
    <property type="entry name" value="Single-stranded right-handed beta-helix, Pectin lyase-like"/>
    <property type="match status" value="1"/>
</dbReference>
<dbReference type="GO" id="GO:0007112">
    <property type="term" value="P:male meiosis cytokinesis"/>
    <property type="evidence" value="ECO:0007669"/>
    <property type="project" value="TreeGrafter"/>
</dbReference>
<dbReference type="InterPro" id="IPR012334">
    <property type="entry name" value="Pectin_lyas_fold"/>
</dbReference>
<reference evidence="6" key="1">
    <citation type="submission" date="2020-11" db="EMBL/GenBank/DDBJ databases">
        <authorList>
            <person name="Tran Van P."/>
        </authorList>
    </citation>
    <scope>NUCLEOTIDE SEQUENCE</scope>
</reference>
<protein>
    <recommendedName>
        <fullName evidence="5">Right handed beta helix domain-containing protein</fullName>
    </recommendedName>
</protein>
<dbReference type="InterPro" id="IPR045140">
    <property type="entry name" value="SHCBP1-like"/>
</dbReference>
<evidence type="ECO:0000256" key="3">
    <source>
        <dbReference type="ARBA" id="ARBA00023212"/>
    </source>
</evidence>
<feature type="domain" description="Right handed beta helix" evidence="5">
    <location>
        <begin position="305"/>
        <end position="438"/>
    </location>
</feature>
<evidence type="ECO:0000259" key="5">
    <source>
        <dbReference type="Pfam" id="PF13229"/>
    </source>
</evidence>
<dbReference type="EMBL" id="OD007106">
    <property type="protein sequence ID" value="CAD7413681.1"/>
    <property type="molecule type" value="Genomic_DNA"/>
</dbReference>
<dbReference type="GO" id="GO:0007283">
    <property type="term" value="P:spermatogenesis"/>
    <property type="evidence" value="ECO:0007669"/>
    <property type="project" value="TreeGrafter"/>
</dbReference>
<keyword evidence="4" id="KW-1133">Transmembrane helix</keyword>
<name>A0A7R9DHE6_TIMPO</name>
<dbReference type="Pfam" id="PF13229">
    <property type="entry name" value="Beta_helix"/>
    <property type="match status" value="1"/>
</dbReference>
<dbReference type="SUPFAM" id="SSF51126">
    <property type="entry name" value="Pectin lyase-like"/>
    <property type="match status" value="1"/>
</dbReference>
<comment type="subcellular location">
    <subcellularLocation>
        <location evidence="1">Cytoplasm</location>
        <location evidence="1">Cytoskeleton</location>
        <location evidence="1">Spindle</location>
    </subcellularLocation>
</comment>
<dbReference type="InterPro" id="IPR011050">
    <property type="entry name" value="Pectin_lyase_fold/virulence"/>
</dbReference>
<feature type="transmembrane region" description="Helical" evidence="4">
    <location>
        <begin position="165"/>
        <end position="189"/>
    </location>
</feature>
<dbReference type="InterPro" id="IPR039448">
    <property type="entry name" value="Beta_helix"/>
</dbReference>
<evidence type="ECO:0000313" key="6">
    <source>
        <dbReference type="EMBL" id="CAD7413681.1"/>
    </source>
</evidence>
<sequence>MKSGAVPPEMASHIRSLIQEGKALKQKIDVWQELLDEEEDSPGDTANEDRTCLIMENLMVRKKQQETKSVDPNECGEVCFVWQGGNVDDLIDVLTTVKTLIQPSACVKHSVEGPDARQLQPSITHLSSSGLDPMRGGRYILPSEDVILYSLAGIKPSVLYPCLKLTSLFCPLFFIAVYVLISFVFGHMISDSIQEIPSVHITYVINRALLQRYLTFPSLEDTLGRAVREEAKTVFLCSGTHEVQRTVLLERGLALRGISDFEKTVLMTKSNCAALLDNCVGDLTLERVTLDCRLVQLAIMARINVTLRGCRVVDPSGFRWSQGIVVIEGARLEATGCEFFSLGTAVVVHAGADAILSACNIHSCLVGVLAYGGANVSLVKSSIIDCKEYGIKFETNRCSEVNLKPKIGAIDLLESVEELSLSECILSGNMKGDVQVMQQPNSLYDSIDSGCSFTEV</sequence>
<keyword evidence="4" id="KW-0812">Transmembrane</keyword>
<accession>A0A7R9DHE6</accession>
<organism evidence="6">
    <name type="scientific">Timema poppense</name>
    <name type="common">Walking stick</name>
    <dbReference type="NCBI Taxonomy" id="170557"/>
    <lineage>
        <taxon>Eukaryota</taxon>
        <taxon>Metazoa</taxon>
        <taxon>Ecdysozoa</taxon>
        <taxon>Arthropoda</taxon>
        <taxon>Hexapoda</taxon>
        <taxon>Insecta</taxon>
        <taxon>Pterygota</taxon>
        <taxon>Neoptera</taxon>
        <taxon>Polyneoptera</taxon>
        <taxon>Phasmatodea</taxon>
        <taxon>Timematodea</taxon>
        <taxon>Timematoidea</taxon>
        <taxon>Timematidae</taxon>
        <taxon>Timema</taxon>
    </lineage>
</organism>
<evidence type="ECO:0000256" key="2">
    <source>
        <dbReference type="ARBA" id="ARBA00022490"/>
    </source>
</evidence>
<dbReference type="PANTHER" id="PTHR14695:SF4">
    <property type="entry name" value="PROTEIN NESSUN DORMA"/>
    <property type="match status" value="1"/>
</dbReference>
<keyword evidence="2" id="KW-0963">Cytoplasm</keyword>
<dbReference type="AlphaFoldDB" id="A0A7R9DHE6"/>
<evidence type="ECO:0000256" key="1">
    <source>
        <dbReference type="ARBA" id="ARBA00004186"/>
    </source>
</evidence>
<proteinExistence type="predicted"/>
<keyword evidence="3" id="KW-0206">Cytoskeleton</keyword>